<proteinExistence type="predicted"/>
<evidence type="ECO:0000256" key="4">
    <source>
        <dbReference type="ARBA" id="ARBA00023163"/>
    </source>
</evidence>
<gene>
    <name evidence="8" type="ORF">NWFMUON74_29240</name>
</gene>
<dbReference type="PROSITE" id="PS00622">
    <property type="entry name" value="HTH_LUXR_1"/>
    <property type="match status" value="1"/>
</dbReference>
<dbReference type="GO" id="GO:0000160">
    <property type="term" value="P:phosphorelay signal transduction system"/>
    <property type="evidence" value="ECO:0007669"/>
    <property type="project" value="InterPro"/>
</dbReference>
<dbReference type="GO" id="GO:0006355">
    <property type="term" value="P:regulation of DNA-templated transcription"/>
    <property type="evidence" value="ECO:0007669"/>
    <property type="project" value="InterPro"/>
</dbReference>
<sequence length="215" mass="23407">MVDVFVVDDHEVVRRGLRDLLDETPDLTFVGEADTCAAARARVPAVHPDVVVLDFRLPDGNGDELCRDLLTAVPGLRCLMLTAFADEPSMLGAIVAGADGYLVKDARGPELVEAIREIAAGRSLLDSRATAAVVAALRTQAEWQDGPLAELTERERAVLGLLGRGLTNRQIAQRMFLSEKTIKNYVSRVLRKLDVRGRTEAAVLAARMGLIHTRQ</sequence>
<organism evidence="8 9">
    <name type="scientific">Nocardia wallacei</name>
    <dbReference type="NCBI Taxonomy" id="480035"/>
    <lineage>
        <taxon>Bacteria</taxon>
        <taxon>Bacillati</taxon>
        <taxon>Actinomycetota</taxon>
        <taxon>Actinomycetes</taxon>
        <taxon>Mycobacteriales</taxon>
        <taxon>Nocardiaceae</taxon>
        <taxon>Nocardia</taxon>
    </lineage>
</organism>
<evidence type="ECO:0000256" key="5">
    <source>
        <dbReference type="PROSITE-ProRule" id="PRU00169"/>
    </source>
</evidence>
<dbReference type="Pfam" id="PF00072">
    <property type="entry name" value="Response_reg"/>
    <property type="match status" value="1"/>
</dbReference>
<dbReference type="PANTHER" id="PTHR43214:SF24">
    <property type="entry name" value="TRANSCRIPTIONAL REGULATORY PROTEIN NARL-RELATED"/>
    <property type="match status" value="1"/>
</dbReference>
<accession>A0A7G1KIP9</accession>
<dbReference type="Proteomes" id="UP000516173">
    <property type="component" value="Chromosome"/>
</dbReference>
<dbReference type="PANTHER" id="PTHR43214">
    <property type="entry name" value="TWO-COMPONENT RESPONSE REGULATOR"/>
    <property type="match status" value="1"/>
</dbReference>
<dbReference type="InterPro" id="IPR016032">
    <property type="entry name" value="Sig_transdc_resp-reg_C-effctor"/>
</dbReference>
<dbReference type="AlphaFoldDB" id="A0A7G1KIP9"/>
<dbReference type="CDD" id="cd06170">
    <property type="entry name" value="LuxR_C_like"/>
    <property type="match status" value="1"/>
</dbReference>
<name>A0A7G1KIP9_9NOCA</name>
<dbReference type="InterPro" id="IPR058245">
    <property type="entry name" value="NreC/VraR/RcsB-like_REC"/>
</dbReference>
<dbReference type="PROSITE" id="PS50110">
    <property type="entry name" value="RESPONSE_REGULATORY"/>
    <property type="match status" value="1"/>
</dbReference>
<dbReference type="KEGG" id="nwl:NWFMUON74_29240"/>
<dbReference type="SUPFAM" id="SSF52172">
    <property type="entry name" value="CheY-like"/>
    <property type="match status" value="1"/>
</dbReference>
<dbReference type="GeneID" id="80347473"/>
<dbReference type="RefSeq" id="WP_187688311.1">
    <property type="nucleotide sequence ID" value="NZ_AP023396.1"/>
</dbReference>
<feature type="domain" description="Response regulatory" evidence="7">
    <location>
        <begin position="3"/>
        <end position="119"/>
    </location>
</feature>
<protein>
    <submittedName>
        <fullName evidence="8">DNA-binding response regulator</fullName>
    </submittedName>
</protein>
<dbReference type="EMBL" id="AP023396">
    <property type="protein sequence ID" value="BCK55152.1"/>
    <property type="molecule type" value="Genomic_DNA"/>
</dbReference>
<dbReference type="GO" id="GO:0003677">
    <property type="term" value="F:DNA binding"/>
    <property type="evidence" value="ECO:0007669"/>
    <property type="project" value="UniProtKB-KW"/>
</dbReference>
<evidence type="ECO:0000256" key="3">
    <source>
        <dbReference type="ARBA" id="ARBA00023125"/>
    </source>
</evidence>
<dbReference type="PROSITE" id="PS50043">
    <property type="entry name" value="HTH_LUXR_2"/>
    <property type="match status" value="1"/>
</dbReference>
<feature type="modified residue" description="4-aspartylphosphate" evidence="5">
    <location>
        <position position="54"/>
    </location>
</feature>
<dbReference type="CDD" id="cd17535">
    <property type="entry name" value="REC_NarL-like"/>
    <property type="match status" value="1"/>
</dbReference>
<dbReference type="InterPro" id="IPR001789">
    <property type="entry name" value="Sig_transdc_resp-reg_receiver"/>
</dbReference>
<dbReference type="Pfam" id="PF00196">
    <property type="entry name" value="GerE"/>
    <property type="match status" value="1"/>
</dbReference>
<dbReference type="InterPro" id="IPR000792">
    <property type="entry name" value="Tscrpt_reg_LuxR_C"/>
</dbReference>
<dbReference type="PRINTS" id="PR00038">
    <property type="entry name" value="HTHLUXR"/>
</dbReference>
<keyword evidence="1 5" id="KW-0597">Phosphoprotein</keyword>
<dbReference type="SMART" id="SM00421">
    <property type="entry name" value="HTH_LUXR"/>
    <property type="match status" value="1"/>
</dbReference>
<dbReference type="SMART" id="SM00448">
    <property type="entry name" value="REC"/>
    <property type="match status" value="1"/>
</dbReference>
<feature type="domain" description="HTH luxR-type" evidence="6">
    <location>
        <begin position="144"/>
        <end position="209"/>
    </location>
</feature>
<keyword evidence="2" id="KW-0805">Transcription regulation</keyword>
<evidence type="ECO:0000256" key="2">
    <source>
        <dbReference type="ARBA" id="ARBA00023015"/>
    </source>
</evidence>
<dbReference type="SUPFAM" id="SSF46894">
    <property type="entry name" value="C-terminal effector domain of the bipartite response regulators"/>
    <property type="match status" value="1"/>
</dbReference>
<dbReference type="InterPro" id="IPR011006">
    <property type="entry name" value="CheY-like_superfamily"/>
</dbReference>
<dbReference type="InterPro" id="IPR039420">
    <property type="entry name" value="WalR-like"/>
</dbReference>
<evidence type="ECO:0000259" key="7">
    <source>
        <dbReference type="PROSITE" id="PS50110"/>
    </source>
</evidence>
<keyword evidence="4" id="KW-0804">Transcription</keyword>
<evidence type="ECO:0000256" key="1">
    <source>
        <dbReference type="ARBA" id="ARBA00022553"/>
    </source>
</evidence>
<reference evidence="8 9" key="1">
    <citation type="submission" date="2020-08" db="EMBL/GenBank/DDBJ databases">
        <title>Genome Sequencing of Nocardia wallacei strain FMUON74 and assembly.</title>
        <authorList>
            <person name="Toyokawa M."/>
            <person name="Uesaka K."/>
        </authorList>
    </citation>
    <scope>NUCLEOTIDE SEQUENCE [LARGE SCALE GENOMIC DNA]</scope>
    <source>
        <strain evidence="8 9">FMUON74</strain>
    </source>
</reference>
<dbReference type="Gene3D" id="3.40.50.2300">
    <property type="match status" value="1"/>
</dbReference>
<keyword evidence="9" id="KW-1185">Reference proteome</keyword>
<evidence type="ECO:0000313" key="8">
    <source>
        <dbReference type="EMBL" id="BCK55152.1"/>
    </source>
</evidence>
<keyword evidence="3 8" id="KW-0238">DNA-binding</keyword>
<evidence type="ECO:0000259" key="6">
    <source>
        <dbReference type="PROSITE" id="PS50043"/>
    </source>
</evidence>
<evidence type="ECO:0000313" key="9">
    <source>
        <dbReference type="Proteomes" id="UP000516173"/>
    </source>
</evidence>